<keyword evidence="4" id="KW-1185">Reference proteome</keyword>
<dbReference type="EMBL" id="PHHA01000003">
    <property type="protein sequence ID" value="PJG86219.1"/>
    <property type="molecule type" value="Genomic_DNA"/>
</dbReference>
<dbReference type="Pfam" id="PF10145">
    <property type="entry name" value="PhageMin_Tail"/>
    <property type="match status" value="1"/>
</dbReference>
<evidence type="ECO:0000313" key="3">
    <source>
        <dbReference type="EMBL" id="PJG86219.1"/>
    </source>
</evidence>
<protein>
    <submittedName>
        <fullName evidence="3">Phage tail tape measure protein</fullName>
    </submittedName>
</protein>
<dbReference type="OrthoDB" id="8019720at2"/>
<gene>
    <name evidence="3" type="ORF">CVP05_03340</name>
</gene>
<dbReference type="RefSeq" id="WP_100288152.1">
    <property type="nucleotide sequence ID" value="NZ_PHHA01000003.1"/>
</dbReference>
<evidence type="ECO:0000256" key="1">
    <source>
        <dbReference type="SAM" id="MobiDB-lite"/>
    </source>
</evidence>
<feature type="compositionally biased region" description="Low complexity" evidence="1">
    <location>
        <begin position="38"/>
        <end position="52"/>
    </location>
</feature>
<accession>A0A2M8S503</accession>
<organism evidence="3 4">
    <name type="scientific">Conservatibacter flavescens</name>
    <dbReference type="NCBI Taxonomy" id="28161"/>
    <lineage>
        <taxon>Bacteria</taxon>
        <taxon>Pseudomonadati</taxon>
        <taxon>Pseudomonadota</taxon>
        <taxon>Gammaproteobacteria</taxon>
        <taxon>Pasteurellales</taxon>
        <taxon>Pasteurellaceae</taxon>
        <taxon>Conservatibacter</taxon>
    </lineage>
</organism>
<evidence type="ECO:0000259" key="2">
    <source>
        <dbReference type="Pfam" id="PF10145"/>
    </source>
</evidence>
<dbReference type="InterPro" id="IPR010090">
    <property type="entry name" value="Phage_tape_meas"/>
</dbReference>
<dbReference type="Proteomes" id="UP000229329">
    <property type="component" value="Unassembled WGS sequence"/>
</dbReference>
<feature type="domain" description="Phage tail tape measure protein" evidence="2">
    <location>
        <begin position="204"/>
        <end position="417"/>
    </location>
</feature>
<evidence type="ECO:0000313" key="4">
    <source>
        <dbReference type="Proteomes" id="UP000229329"/>
    </source>
</evidence>
<comment type="caution">
    <text evidence="3">The sequence shown here is derived from an EMBL/GenBank/DDBJ whole genome shotgun (WGS) entry which is preliminary data.</text>
</comment>
<dbReference type="AlphaFoldDB" id="A0A2M8S503"/>
<reference evidence="3 4" key="1">
    <citation type="submission" date="2017-11" db="EMBL/GenBank/DDBJ databases">
        <title>Reclassification of Bisgaard taxon 7 as Conservatibacter flavescens gen. nov., sp. nov.</title>
        <authorList>
            <person name="Christensen H."/>
        </authorList>
    </citation>
    <scope>NUCLEOTIDE SEQUENCE [LARGE SCALE GENOMIC DNA]</scope>
    <source>
        <strain evidence="3 4">7_4</strain>
    </source>
</reference>
<proteinExistence type="predicted"/>
<sequence>MSDLELKLKLRAEDLASRVLDGVVAKTKRANDSVTQSTKQNEQAQQEAKQQTARVVDDIATKSTMRAKRAAEATRTLGIRTEKDLQAELRRTRQAYQTLAKSGVASARDLMKAREAVIRKERELQAEMGKTPLGQRVANVGRGMMGVAAGVAAGAMVMREPVRKSMSYDRELAMVANTAFSDRDVAGRIAGKKELHEAVKGAVQSAGGTKEEALASLNALLASGMDAKIAMDLLPTLQKGAVATGASAEDLAAITISALQNGIAQADIGKALDMAVAAGQAGQFELQDMARWLPQQMAAAKSMGLQGLEGFETLLVANQQARVTAGTNDEAGNNLVNLLAKVTAKETNERFKKYEYIDSKGKTRSINFAKSMEAYKGQGKNSLEAFMAIMDNVVGSDENYKALQQRLKTAKKEDQKKILDEMTDIVEATAIGQIISDRQAVMALVGIRNNAELGEEVKKQIKNSEGAVDTSHKVIADTNDYKVDKMKSQAEFGQMEGLKGFNNLLGSASEKLSDYMAEYPDLTAALAGAGTGIAALGAAALAAAGSISLLGGGKSGSAGAGDLLRRSSKGAKGASRLGKFGKGVGFLAKGGVVADLILHSEELNKGENEWINTRHEDHAKMKMMSEEEKKEYINKIQAAQQKREYDHAKELLGSRFRQFFIPQENIERAKRVVADYEEARQVSSLALSQTSIQGQVEAATGTLSQYQADFNAFGETISAGLQAGLAAQSHTLDNRITVELDGAVIAENVSQRQFNFLNRGVA</sequence>
<feature type="region of interest" description="Disordered" evidence="1">
    <location>
        <begin position="29"/>
        <end position="53"/>
    </location>
</feature>
<name>A0A2M8S503_9PAST</name>